<evidence type="ECO:0000313" key="2">
    <source>
        <dbReference type="EMBL" id="KAH6833512.1"/>
    </source>
</evidence>
<comment type="caution">
    <text evidence="2">The sequence shown here is derived from an EMBL/GenBank/DDBJ whole genome shotgun (WGS) entry which is preliminary data.</text>
</comment>
<accession>A0AAD4JGU6</accession>
<organism evidence="2 3">
    <name type="scientific">Perilla frutescens var. hirtella</name>
    <name type="common">Perilla citriodora</name>
    <name type="synonym">Perilla setoyensis</name>
    <dbReference type="NCBI Taxonomy" id="608512"/>
    <lineage>
        <taxon>Eukaryota</taxon>
        <taxon>Viridiplantae</taxon>
        <taxon>Streptophyta</taxon>
        <taxon>Embryophyta</taxon>
        <taxon>Tracheophyta</taxon>
        <taxon>Spermatophyta</taxon>
        <taxon>Magnoliopsida</taxon>
        <taxon>eudicotyledons</taxon>
        <taxon>Gunneridae</taxon>
        <taxon>Pentapetalae</taxon>
        <taxon>asterids</taxon>
        <taxon>lamiids</taxon>
        <taxon>Lamiales</taxon>
        <taxon>Lamiaceae</taxon>
        <taxon>Nepetoideae</taxon>
        <taxon>Elsholtzieae</taxon>
        <taxon>Perilla</taxon>
    </lineage>
</organism>
<dbReference type="PANTHER" id="PTHR31917:SF148">
    <property type="entry name" value="DUF724 DOMAIN-CONTAINING PROTEIN 2"/>
    <property type="match status" value="1"/>
</dbReference>
<protein>
    <recommendedName>
        <fullName evidence="1">Agenet domain-containing protein</fullName>
    </recommendedName>
</protein>
<dbReference type="InterPro" id="IPR008395">
    <property type="entry name" value="Agenet-like_dom"/>
</dbReference>
<evidence type="ECO:0000313" key="3">
    <source>
        <dbReference type="Proteomes" id="UP001190926"/>
    </source>
</evidence>
<dbReference type="EMBL" id="SDAM02000057">
    <property type="protein sequence ID" value="KAH6833512.1"/>
    <property type="molecule type" value="Genomic_DNA"/>
</dbReference>
<dbReference type="SMART" id="SM00743">
    <property type="entry name" value="Agenet"/>
    <property type="match status" value="2"/>
</dbReference>
<reference evidence="2 3" key="1">
    <citation type="journal article" date="2021" name="Nat. Commun.">
        <title>Incipient diploidization of the medicinal plant Perilla within 10,000 years.</title>
        <authorList>
            <person name="Zhang Y."/>
            <person name="Shen Q."/>
            <person name="Leng L."/>
            <person name="Zhang D."/>
            <person name="Chen S."/>
            <person name="Shi Y."/>
            <person name="Ning Z."/>
            <person name="Chen S."/>
        </authorList>
    </citation>
    <scope>NUCLEOTIDE SEQUENCE [LARGE SCALE GENOMIC DNA]</scope>
    <source>
        <strain evidence="3">cv. PC099</strain>
    </source>
</reference>
<evidence type="ECO:0000259" key="1">
    <source>
        <dbReference type="SMART" id="SM00743"/>
    </source>
</evidence>
<feature type="domain" description="Agenet" evidence="1">
    <location>
        <begin position="94"/>
        <end position="149"/>
    </location>
</feature>
<dbReference type="CDD" id="cd20406">
    <property type="entry name" value="Tudor_Agenet_AtDUF_rpt2_4"/>
    <property type="match status" value="1"/>
</dbReference>
<dbReference type="Pfam" id="PF05641">
    <property type="entry name" value="Agenet"/>
    <property type="match status" value="1"/>
</dbReference>
<sequence>MTSILSRNPKSSKSAAPLQRLQPRRFRRGDLVEVASVQEGFVGSYYEGTVVADLVKDGYVVQYRTLLKEDLSGPLREVATTAEVRPRPPPVMAEDFRLHDLVDAFDNDGWWWGRITGRNRDGYAVFFETTGDEIVYPKNRLRIHHEWMKGMWISQS</sequence>
<name>A0AAD4JGU6_PERFH</name>
<dbReference type="CDD" id="cd20405">
    <property type="entry name" value="Tudor_Agenet_AtDUF_rpt1_3"/>
    <property type="match status" value="1"/>
</dbReference>
<proteinExistence type="predicted"/>
<feature type="domain" description="Agenet" evidence="1">
    <location>
        <begin position="24"/>
        <end position="92"/>
    </location>
</feature>
<keyword evidence="3" id="KW-1185">Reference proteome</keyword>
<dbReference type="PANTHER" id="PTHR31917">
    <property type="entry name" value="AGENET DOMAIN-CONTAINING PROTEIN-RELATED"/>
    <property type="match status" value="1"/>
</dbReference>
<dbReference type="InterPro" id="IPR014002">
    <property type="entry name" value="Agenet_dom_plant"/>
</dbReference>
<dbReference type="Proteomes" id="UP001190926">
    <property type="component" value="Unassembled WGS sequence"/>
</dbReference>
<dbReference type="AlphaFoldDB" id="A0AAD4JGU6"/>
<gene>
    <name evidence="2" type="ORF">C2S53_004891</name>
</gene>